<gene>
    <name evidence="1" type="ORF">EXIGUO9Y_100021</name>
</gene>
<evidence type="ECO:0000313" key="2">
    <source>
        <dbReference type="Proteomes" id="UP000439752"/>
    </source>
</evidence>
<protein>
    <submittedName>
        <fullName evidence="1">Integrase core domain-containing protein</fullName>
    </submittedName>
</protein>
<dbReference type="EMBL" id="CABWKQ010000002">
    <property type="protein sequence ID" value="VWX33051.1"/>
    <property type="molecule type" value="Genomic_DNA"/>
</dbReference>
<name>A0A653I2D7_9BACL</name>
<sequence>MESEDDGNIRFKDLSGDNLWINPAALRLARGKHGKKKAFAQQLFIKKHRPRQNGNDALNRI</sequence>
<organism evidence="1 2">
    <name type="scientific">Exiguobacterium oxidotolerans</name>
    <dbReference type="NCBI Taxonomy" id="223958"/>
    <lineage>
        <taxon>Bacteria</taxon>
        <taxon>Bacillati</taxon>
        <taxon>Bacillota</taxon>
        <taxon>Bacilli</taxon>
        <taxon>Bacillales</taxon>
        <taxon>Bacillales Family XII. Incertae Sedis</taxon>
        <taxon>Exiguobacterium</taxon>
    </lineage>
</organism>
<dbReference type="AlphaFoldDB" id="A0A653I2D7"/>
<evidence type="ECO:0000313" key="1">
    <source>
        <dbReference type="EMBL" id="VWX33051.1"/>
    </source>
</evidence>
<reference evidence="1 2" key="1">
    <citation type="submission" date="2019-10" db="EMBL/GenBank/DDBJ databases">
        <authorList>
            <person name="Karimi E."/>
        </authorList>
    </citation>
    <scope>NUCLEOTIDE SEQUENCE [LARGE SCALE GENOMIC DNA]</scope>
    <source>
        <strain evidence="1">Exiguobacterium sp. 9Y</strain>
    </source>
</reference>
<keyword evidence="2" id="KW-1185">Reference proteome</keyword>
<dbReference type="Proteomes" id="UP000439752">
    <property type="component" value="Unassembled WGS sequence"/>
</dbReference>
<proteinExistence type="predicted"/>
<accession>A0A653I2D7</accession>